<dbReference type="AlphaFoldDB" id="A0A6V8PT91"/>
<proteinExistence type="predicted"/>
<dbReference type="InterPro" id="IPR012460">
    <property type="entry name" value="DUF1667"/>
</dbReference>
<dbReference type="InterPro" id="IPR036593">
    <property type="entry name" value="CPE0013-like_sf"/>
</dbReference>
<feature type="compositionally biased region" description="Pro residues" evidence="4">
    <location>
        <begin position="119"/>
        <end position="129"/>
    </location>
</feature>
<dbReference type="GO" id="GO:0016491">
    <property type="term" value="F:oxidoreductase activity"/>
    <property type="evidence" value="ECO:0007669"/>
    <property type="project" value="InterPro"/>
</dbReference>
<dbReference type="GO" id="GO:0051536">
    <property type="term" value="F:iron-sulfur cluster binding"/>
    <property type="evidence" value="ECO:0007669"/>
    <property type="project" value="UniProtKB-KW"/>
</dbReference>
<dbReference type="Gene3D" id="3.10.530.10">
    <property type="entry name" value="CPE0013-like"/>
    <property type="match status" value="1"/>
</dbReference>
<dbReference type="SUPFAM" id="SSF53706">
    <property type="entry name" value="Formate dehydrogenase/DMSO reductase, domains 1-3"/>
    <property type="match status" value="1"/>
</dbReference>
<keyword evidence="2" id="KW-0408">Iron</keyword>
<evidence type="ECO:0000256" key="1">
    <source>
        <dbReference type="ARBA" id="ARBA00022723"/>
    </source>
</evidence>
<dbReference type="SUPFAM" id="SSF160148">
    <property type="entry name" value="CPE0013-like"/>
    <property type="match status" value="1"/>
</dbReference>
<dbReference type="RefSeq" id="WP_176229962.1">
    <property type="nucleotide sequence ID" value="NZ_BLSB01000086.1"/>
</dbReference>
<dbReference type="GO" id="GO:0046872">
    <property type="term" value="F:metal ion binding"/>
    <property type="evidence" value="ECO:0007669"/>
    <property type="project" value="UniProtKB-KW"/>
</dbReference>
<organism evidence="6 7">
    <name type="scientific">Candidatus Hakubella thermalkaliphila</name>
    <dbReference type="NCBI Taxonomy" id="2754717"/>
    <lineage>
        <taxon>Bacteria</taxon>
        <taxon>Bacillati</taxon>
        <taxon>Actinomycetota</taxon>
        <taxon>Actinomycetota incertae sedis</taxon>
        <taxon>Candidatus Hakubellales</taxon>
        <taxon>Candidatus Hakubellaceae</taxon>
        <taxon>Candidatus Hakubella</taxon>
    </lineage>
</organism>
<dbReference type="PANTHER" id="PTHR39450:SF1">
    <property type="entry name" value="DUF1667 DOMAIN-CONTAINING PROTEIN"/>
    <property type="match status" value="1"/>
</dbReference>
<feature type="domain" description="4Fe-4S Mo/W bis-MGD-type" evidence="5">
    <location>
        <begin position="3"/>
        <end position="62"/>
    </location>
</feature>
<accession>A0A6V8PT91</accession>
<comment type="caution">
    <text evidence="6">The sequence shown here is derived from an EMBL/GenBank/DDBJ whole genome shotgun (WGS) entry which is preliminary data.</text>
</comment>
<evidence type="ECO:0000256" key="3">
    <source>
        <dbReference type="ARBA" id="ARBA00023014"/>
    </source>
</evidence>
<protein>
    <recommendedName>
        <fullName evidence="5">4Fe-4S Mo/W bis-MGD-type domain-containing protein</fullName>
    </recommendedName>
</protein>
<keyword evidence="1" id="KW-0479">Metal-binding</keyword>
<dbReference type="Proteomes" id="UP000576480">
    <property type="component" value="Unassembled WGS sequence"/>
</dbReference>
<evidence type="ECO:0000256" key="2">
    <source>
        <dbReference type="ARBA" id="ARBA00023004"/>
    </source>
</evidence>
<evidence type="ECO:0000259" key="5">
    <source>
        <dbReference type="PROSITE" id="PS51669"/>
    </source>
</evidence>
<dbReference type="InterPro" id="IPR006963">
    <property type="entry name" value="Mopterin_OxRdtase_4Fe-4S_dom"/>
</dbReference>
<name>A0A6V8PT91_9ACTN</name>
<dbReference type="PANTHER" id="PTHR39450">
    <property type="entry name" value="MOLYBDOPTERIN OXIDOREDUCTASE, 4FE-4S CLUSTER-BINDING SUBUNIT"/>
    <property type="match status" value="1"/>
</dbReference>
<sequence length="135" mass="14278">MVKETTKLICITCPVGCRLEVTHEGKTIVKVEGDECKKGIDYAETELSDPQRMVFTVVRVKDGLHPVVPVRSTEPVPKAKIFPIPTRSREVALAATVARPQVGMAPAESTGNGVGHSARPPPVGSPPTSAPVGES</sequence>
<dbReference type="EMBL" id="BLSB01000086">
    <property type="protein sequence ID" value="GFP35350.1"/>
    <property type="molecule type" value="Genomic_DNA"/>
</dbReference>
<evidence type="ECO:0000313" key="7">
    <source>
        <dbReference type="Proteomes" id="UP000576480"/>
    </source>
</evidence>
<dbReference type="Gene3D" id="2.20.25.90">
    <property type="entry name" value="ADC-like domains"/>
    <property type="match status" value="1"/>
</dbReference>
<dbReference type="PROSITE" id="PS51669">
    <property type="entry name" value="4FE4S_MOW_BIS_MGD"/>
    <property type="match status" value="1"/>
</dbReference>
<dbReference type="Pfam" id="PF07892">
    <property type="entry name" value="DUF1667"/>
    <property type="match status" value="1"/>
</dbReference>
<feature type="region of interest" description="Disordered" evidence="4">
    <location>
        <begin position="101"/>
        <end position="135"/>
    </location>
</feature>
<evidence type="ECO:0000256" key="4">
    <source>
        <dbReference type="SAM" id="MobiDB-lite"/>
    </source>
</evidence>
<evidence type="ECO:0000313" key="6">
    <source>
        <dbReference type="EMBL" id="GFP35350.1"/>
    </source>
</evidence>
<gene>
    <name evidence="6" type="ORF">HKBW3S43_01142</name>
</gene>
<keyword evidence="3" id="KW-0411">Iron-sulfur</keyword>
<dbReference type="Pfam" id="PF04879">
    <property type="entry name" value="Molybdop_Fe4S4"/>
    <property type="match status" value="1"/>
</dbReference>
<reference evidence="6 7" key="1">
    <citation type="journal article" date="2020" name="Front. Microbiol.">
        <title>Single-cell genomics of novel Actinobacteria with the Wood-Ljungdahl pathway discovered in a serpentinizing system.</title>
        <authorList>
            <person name="Merino N."/>
            <person name="Kawai M."/>
            <person name="Boyd E.S."/>
            <person name="Colman D.R."/>
            <person name="McGlynn S.E."/>
            <person name="Nealson K.H."/>
            <person name="Kurokawa K."/>
            <person name="Hongoh Y."/>
        </authorList>
    </citation>
    <scope>NUCLEOTIDE SEQUENCE [LARGE SCALE GENOMIC DNA]</scope>
    <source>
        <strain evidence="6 7">S43</strain>
    </source>
</reference>